<proteinExistence type="inferred from homology"/>
<comment type="pathway">
    <text evidence="2 6">Metabolic intermediate biosynthesis; 5-phospho-alpha-D-ribose 1-diphosphate biosynthesis; 5-phospho-alpha-D-ribose 1-diphosphate from D-ribose 5-phosphate (route II): step 3/3.</text>
</comment>
<evidence type="ECO:0000256" key="2">
    <source>
        <dbReference type="ARBA" id="ARBA00005069"/>
    </source>
</evidence>
<dbReference type="EC" id="2.7.4.23" evidence="6"/>
<keyword evidence="3 6" id="KW-0808">Transferase</keyword>
<keyword evidence="9" id="KW-1185">Reference proteome</keyword>
<evidence type="ECO:0000259" key="7">
    <source>
        <dbReference type="SMART" id="SM00072"/>
    </source>
</evidence>
<accession>A0ABV2TMT9</accession>
<keyword evidence="4 6" id="KW-0547">Nucleotide-binding</keyword>
<evidence type="ECO:0000313" key="8">
    <source>
        <dbReference type="EMBL" id="MET7014865.1"/>
    </source>
</evidence>
<evidence type="ECO:0000256" key="3">
    <source>
        <dbReference type="ARBA" id="ARBA00022679"/>
    </source>
</evidence>
<evidence type="ECO:0000256" key="1">
    <source>
        <dbReference type="ARBA" id="ARBA00000373"/>
    </source>
</evidence>
<dbReference type="EMBL" id="JBEWZI010000011">
    <property type="protein sequence ID" value="MET7014865.1"/>
    <property type="molecule type" value="Genomic_DNA"/>
</dbReference>
<comment type="catalytic activity">
    <reaction evidence="1 6">
        <text>alpha-D-ribose 1,5-bisphosphate + ATP = 5-phospho-alpha-D-ribose 1-diphosphate + ADP</text>
        <dbReference type="Rhea" id="RHEA:20109"/>
        <dbReference type="ChEBI" id="CHEBI:30616"/>
        <dbReference type="ChEBI" id="CHEBI:58017"/>
        <dbReference type="ChEBI" id="CHEBI:68688"/>
        <dbReference type="ChEBI" id="CHEBI:456216"/>
        <dbReference type="EC" id="2.7.4.23"/>
    </reaction>
</comment>
<dbReference type="InterPro" id="IPR027417">
    <property type="entry name" value="P-loop_NTPase"/>
</dbReference>
<protein>
    <recommendedName>
        <fullName evidence="6">Ribose 1,5-bisphosphate phosphokinase PhnN</fullName>
        <ecNumber evidence="6">2.7.4.23</ecNumber>
    </recommendedName>
    <alternativeName>
        <fullName evidence="6">Ribose 1,5-bisphosphokinase</fullName>
    </alternativeName>
</protein>
<evidence type="ECO:0000256" key="6">
    <source>
        <dbReference type="HAMAP-Rule" id="MF_00836"/>
    </source>
</evidence>
<dbReference type="InterPro" id="IPR012699">
    <property type="entry name" value="PhnN"/>
</dbReference>
<dbReference type="Gene3D" id="3.40.50.300">
    <property type="entry name" value="P-loop containing nucleotide triphosphate hydrolases"/>
    <property type="match status" value="1"/>
</dbReference>
<comment type="caution">
    <text evidence="8">The sequence shown here is derived from an EMBL/GenBank/DDBJ whole genome shotgun (WGS) entry which is preliminary data.</text>
</comment>
<feature type="domain" description="Guanylate kinase/L-type calcium channel beta subunit" evidence="7">
    <location>
        <begin position="3"/>
        <end position="181"/>
    </location>
</feature>
<sequence length="181" mass="19745">MSGAGLVYVVGASGVGKDSVLAQLRELLQLEDRVAVAHRYITRAAHAGGENHVALSQPEFLLRRAAGCFALDWESHGLHYGIGREIELWLARGMQVLINGSRAHAVVLRERYPAARVVEIVADEAVLRSRLLARGREDASAVEARLARNRQLAPCPVDLQIANEGPLEDAAQALLRFAREI</sequence>
<evidence type="ECO:0000256" key="4">
    <source>
        <dbReference type="ARBA" id="ARBA00022741"/>
    </source>
</evidence>
<name>A0ABV2TMT9_9RHOO</name>
<dbReference type="InterPro" id="IPR008145">
    <property type="entry name" value="GK/Ca_channel_bsu"/>
</dbReference>
<dbReference type="HAMAP" id="MF_00836">
    <property type="entry name" value="PhnN"/>
    <property type="match status" value="1"/>
</dbReference>
<comment type="function">
    <text evidence="6">Catalyzes the phosphorylation of ribose 1,5-bisphosphate to 5-phospho-D-ribosyl alpha-1-diphosphate (PRPP).</text>
</comment>
<dbReference type="NCBIfam" id="TIGR02322">
    <property type="entry name" value="phosphon_PhnN"/>
    <property type="match status" value="1"/>
</dbReference>
<dbReference type="Proteomes" id="UP001549691">
    <property type="component" value="Unassembled WGS sequence"/>
</dbReference>
<dbReference type="RefSeq" id="WP_354601324.1">
    <property type="nucleotide sequence ID" value="NZ_JBEWZI010000011.1"/>
</dbReference>
<reference evidence="8 9" key="1">
    <citation type="submission" date="2024-07" db="EMBL/GenBank/DDBJ databases">
        <title>Uliginosibacterium flavum JJ3220;KACC:17644.</title>
        <authorList>
            <person name="Kim M.K."/>
        </authorList>
    </citation>
    <scope>NUCLEOTIDE SEQUENCE [LARGE SCALE GENOMIC DNA]</scope>
    <source>
        <strain evidence="8 9">KACC:17644</strain>
    </source>
</reference>
<keyword evidence="5 6" id="KW-0067">ATP-binding</keyword>
<dbReference type="NCBIfam" id="NF007485">
    <property type="entry name" value="PRK10078.1"/>
    <property type="match status" value="1"/>
</dbReference>
<evidence type="ECO:0000313" key="9">
    <source>
        <dbReference type="Proteomes" id="UP001549691"/>
    </source>
</evidence>
<evidence type="ECO:0000256" key="5">
    <source>
        <dbReference type="ARBA" id="ARBA00022840"/>
    </source>
</evidence>
<comment type="caution">
    <text evidence="6">Lacks conserved residue(s) required for the propagation of feature annotation.</text>
</comment>
<gene>
    <name evidence="6 8" type="primary">phnN</name>
    <name evidence="8" type="ORF">ABXR19_11750</name>
</gene>
<organism evidence="8 9">
    <name type="scientific">Uliginosibacterium flavum</name>
    <dbReference type="NCBI Taxonomy" id="1396831"/>
    <lineage>
        <taxon>Bacteria</taxon>
        <taxon>Pseudomonadati</taxon>
        <taxon>Pseudomonadota</taxon>
        <taxon>Betaproteobacteria</taxon>
        <taxon>Rhodocyclales</taxon>
        <taxon>Zoogloeaceae</taxon>
        <taxon>Uliginosibacterium</taxon>
    </lineage>
</organism>
<dbReference type="SMART" id="SM00072">
    <property type="entry name" value="GuKc"/>
    <property type="match status" value="1"/>
</dbReference>
<comment type="similarity">
    <text evidence="6">Belongs to the ribose 1,5-bisphosphokinase family.</text>
</comment>
<dbReference type="SUPFAM" id="SSF52540">
    <property type="entry name" value="P-loop containing nucleoside triphosphate hydrolases"/>
    <property type="match status" value="1"/>
</dbReference>